<dbReference type="PANTHER" id="PTHR46825:SF9">
    <property type="entry name" value="BETA-LACTAMASE-RELATED DOMAIN-CONTAINING PROTEIN"/>
    <property type="match status" value="1"/>
</dbReference>
<dbReference type="Gene3D" id="3.40.710.10">
    <property type="entry name" value="DD-peptidase/beta-lactamase superfamily"/>
    <property type="match status" value="1"/>
</dbReference>
<dbReference type="AlphaFoldDB" id="Q5ZP98"/>
<name>Q5ZP98_9BACT</name>
<accession>Q5ZP98</accession>
<sequence>MGNPCPGPLEFPMRGSLQSFSLAMVFLVGLLAGRPSSAHESLRERIDAFVRAEQKRMNVPGVAVAVVSHGRVIVAKGYGFSNLEHQVPVTPDTLFQSGSLGKQFTAMAVMLQVEAGRISLSDSITKYFPDAPSTWAPITIRHLLTHTSGLSDGLLDLRKDYTDEEFAQFLYTLPLDFPAGLRWNYSNAGYVLLGLLVNRVAGTSYVNVLGEQVFKPTRMKTARGISEADIVPNRAAGYRLLDGVVKNQEWVSPSLNTTADGSLYFSLKDMLAWDDAVDDRAILTNGSWRDILSPVKLSSGASYPYGFGWFIEERNGQLVHQHAGAWQGFKTAYYRFTGDALSIIVLLNLAEPNPAAIANGIAAIVNPALAVPPLAPIPDLEPEVTARLATLLEQARAGALNPAEFAYVPGWFFTEAAPYYQSLLQSLGPSGPLVLAKREMRGDDRVYTYLVQAGSTMLRYRVALIPDGRVSAFALSPN</sequence>
<evidence type="ECO:0000259" key="1">
    <source>
        <dbReference type="Pfam" id="PF00144"/>
    </source>
</evidence>
<proteinExistence type="predicted"/>
<feature type="domain" description="Beta-lactamase-related" evidence="1">
    <location>
        <begin position="51"/>
        <end position="359"/>
    </location>
</feature>
<reference evidence="2" key="2">
    <citation type="submission" date="2004-10" db="EMBL/GenBank/DDBJ databases">
        <title>Identifizierung und Charakterisierung des Tubulysin Biosynthesegenclusters aus dem Myxobakterium Angiococcus disciformis An d48.</title>
        <authorList>
            <person name="Sandmann A."/>
        </authorList>
    </citation>
    <scope>NUCLEOTIDE SEQUENCE</scope>
    <source>
        <strain evidence="2">An d48</strain>
    </source>
</reference>
<protein>
    <recommendedName>
        <fullName evidence="1">Beta-lactamase-related domain-containing protein</fullName>
    </recommendedName>
</protein>
<dbReference type="EMBL" id="AJ620477">
    <property type="protein sequence ID" value="CAF05659.1"/>
    <property type="molecule type" value="Genomic_DNA"/>
</dbReference>
<dbReference type="InterPro" id="IPR001466">
    <property type="entry name" value="Beta-lactam-related"/>
</dbReference>
<evidence type="ECO:0000313" key="2">
    <source>
        <dbReference type="EMBL" id="CAF05659.1"/>
    </source>
</evidence>
<dbReference type="InterPro" id="IPR012338">
    <property type="entry name" value="Beta-lactam/transpept-like"/>
</dbReference>
<dbReference type="Pfam" id="PF00144">
    <property type="entry name" value="Beta-lactamase"/>
    <property type="match status" value="1"/>
</dbReference>
<dbReference type="SUPFAM" id="SSF56601">
    <property type="entry name" value="beta-lactamase/transpeptidase-like"/>
    <property type="match status" value="1"/>
</dbReference>
<organism evidence="2">
    <name type="scientific">Archangium disciforme</name>
    <dbReference type="NCBI Taxonomy" id="38"/>
    <lineage>
        <taxon>Bacteria</taxon>
        <taxon>Pseudomonadati</taxon>
        <taxon>Myxococcota</taxon>
        <taxon>Myxococcia</taxon>
        <taxon>Myxococcales</taxon>
        <taxon>Cystobacterineae</taxon>
        <taxon>Archangiaceae</taxon>
        <taxon>Archangium</taxon>
    </lineage>
</organism>
<dbReference type="InterPro" id="IPR050491">
    <property type="entry name" value="AmpC-like"/>
</dbReference>
<dbReference type="PANTHER" id="PTHR46825">
    <property type="entry name" value="D-ALANYL-D-ALANINE-CARBOXYPEPTIDASE/ENDOPEPTIDASE AMPH"/>
    <property type="match status" value="1"/>
</dbReference>
<reference evidence="2" key="1">
    <citation type="journal article" date="2004" name="Chem. Biol.">
        <title>Identification and analysis of the core biosynthetic machinery of tubulysin, a potent cytotoxin with potential anticancer activity.</title>
        <authorList>
            <person name="Sandmann A."/>
            <person name="Sasse F."/>
            <person name="Muller R."/>
        </authorList>
    </citation>
    <scope>NUCLEOTIDE SEQUENCE</scope>
    <source>
        <strain evidence="2">An d48</strain>
    </source>
</reference>